<evidence type="ECO:0000256" key="2">
    <source>
        <dbReference type="ARBA" id="ARBA00022737"/>
    </source>
</evidence>
<reference evidence="5 6" key="1">
    <citation type="submission" date="2024-04" db="EMBL/GenBank/DDBJ databases">
        <title>Genome assembly C_amara_ONT_v2.</title>
        <authorList>
            <person name="Yant L."/>
            <person name="Moore C."/>
            <person name="Slenker M."/>
        </authorList>
    </citation>
    <scope>NUCLEOTIDE SEQUENCE [LARGE SCALE GENOMIC DNA]</scope>
    <source>
        <tissue evidence="5">Leaf</tissue>
    </source>
</reference>
<gene>
    <name evidence="5" type="ORF">V5N11_010448</name>
</gene>
<feature type="domain" description="Gnk2-homologous" evidence="4">
    <location>
        <begin position="28"/>
        <end position="133"/>
    </location>
</feature>
<feature type="chain" id="PRO_5044857948" evidence="3">
    <location>
        <begin position="25"/>
        <end position="228"/>
    </location>
</feature>
<accession>A0ABD1C9J8</accession>
<keyword evidence="2" id="KW-0677">Repeat</keyword>
<evidence type="ECO:0000313" key="5">
    <source>
        <dbReference type="EMBL" id="KAL1226125.1"/>
    </source>
</evidence>
<feature type="signal peptide" evidence="3">
    <location>
        <begin position="1"/>
        <end position="24"/>
    </location>
</feature>
<dbReference type="EMBL" id="JBANAX010000010">
    <property type="protein sequence ID" value="KAL1226125.1"/>
    <property type="molecule type" value="Genomic_DNA"/>
</dbReference>
<comment type="caution">
    <text evidence="5">The sequence shown here is derived from an EMBL/GenBank/DDBJ whole genome shotgun (WGS) entry which is preliminary data.</text>
</comment>
<proteinExistence type="predicted"/>
<evidence type="ECO:0000256" key="1">
    <source>
        <dbReference type="ARBA" id="ARBA00022729"/>
    </source>
</evidence>
<evidence type="ECO:0000256" key="3">
    <source>
        <dbReference type="SAM" id="SignalP"/>
    </source>
</evidence>
<dbReference type="InterPro" id="IPR038408">
    <property type="entry name" value="GNK2_sf"/>
</dbReference>
<dbReference type="PROSITE" id="PS51473">
    <property type="entry name" value="GNK2"/>
    <property type="match status" value="2"/>
</dbReference>
<dbReference type="CDD" id="cd23509">
    <property type="entry name" value="Gnk2-like"/>
    <property type="match status" value="1"/>
</dbReference>
<feature type="domain" description="Gnk2-homologous" evidence="4">
    <location>
        <begin position="138"/>
        <end position="228"/>
    </location>
</feature>
<dbReference type="InterPro" id="IPR002902">
    <property type="entry name" value="GNK2"/>
</dbReference>
<protein>
    <submittedName>
        <fullName evidence="5">Cysteine-rich repeat secretory protein 38</fullName>
    </submittedName>
</protein>
<dbReference type="Gene3D" id="3.30.430.20">
    <property type="entry name" value="Gnk2 domain, C-X8-C-X2-C motif"/>
    <property type="match status" value="2"/>
</dbReference>
<sequence>MDLSKSNCVITCYFFLFSFLVVNSSDPHFANTNCSDSRSFTSDSIYKSNLDSLLTNFSTAADPFYASRFQTDTSGQGSDIVYGMFLCEGQVSIDNCRECIKVAARVVVDTCTIQKSAITWYENCMLRYSDTNFTGVMETVPSYVRTRLKDIADPNLRSKPFTLIYKLIGTVQESEDLYAYAKKDERNYWIVQCTRDINASVCGTCLNTLIKEGEEKSRGKIGWHLANV</sequence>
<keyword evidence="6" id="KW-1185">Reference proteome</keyword>
<dbReference type="AlphaFoldDB" id="A0ABD1C9J8"/>
<dbReference type="Pfam" id="PF01657">
    <property type="entry name" value="Stress-antifung"/>
    <property type="match status" value="1"/>
</dbReference>
<evidence type="ECO:0000313" key="6">
    <source>
        <dbReference type="Proteomes" id="UP001558713"/>
    </source>
</evidence>
<name>A0ABD1C9J8_CARAN</name>
<dbReference type="PANTHER" id="PTHR32099">
    <property type="entry name" value="CYSTEINE-RICH REPEAT SECRETORY PROTEIN"/>
    <property type="match status" value="1"/>
</dbReference>
<dbReference type="Proteomes" id="UP001558713">
    <property type="component" value="Unassembled WGS sequence"/>
</dbReference>
<evidence type="ECO:0000259" key="4">
    <source>
        <dbReference type="PROSITE" id="PS51473"/>
    </source>
</evidence>
<keyword evidence="1 3" id="KW-0732">Signal</keyword>
<dbReference type="PANTHER" id="PTHR32099:SF31">
    <property type="entry name" value="PROTEIN KINASE DOMAIN-CONTAINING PROTEIN"/>
    <property type="match status" value="1"/>
</dbReference>
<organism evidence="5 6">
    <name type="scientific">Cardamine amara subsp. amara</name>
    <dbReference type="NCBI Taxonomy" id="228776"/>
    <lineage>
        <taxon>Eukaryota</taxon>
        <taxon>Viridiplantae</taxon>
        <taxon>Streptophyta</taxon>
        <taxon>Embryophyta</taxon>
        <taxon>Tracheophyta</taxon>
        <taxon>Spermatophyta</taxon>
        <taxon>Magnoliopsida</taxon>
        <taxon>eudicotyledons</taxon>
        <taxon>Gunneridae</taxon>
        <taxon>Pentapetalae</taxon>
        <taxon>rosids</taxon>
        <taxon>malvids</taxon>
        <taxon>Brassicales</taxon>
        <taxon>Brassicaceae</taxon>
        <taxon>Cardamineae</taxon>
        <taxon>Cardamine</taxon>
    </lineage>
</organism>